<evidence type="ECO:0000313" key="2">
    <source>
        <dbReference type="EMBL" id="GKT13575.1"/>
    </source>
</evidence>
<feature type="non-terminal residue" evidence="2">
    <location>
        <position position="439"/>
    </location>
</feature>
<keyword evidence="2" id="KW-0282">Flagellum</keyword>
<keyword evidence="2" id="KW-0969">Cilium</keyword>
<evidence type="ECO:0000313" key="3">
    <source>
        <dbReference type="Proteomes" id="UP001057375"/>
    </source>
</evidence>
<dbReference type="EMBL" id="BQXS01005653">
    <property type="protein sequence ID" value="GKT13575.1"/>
    <property type="molecule type" value="Genomic_DNA"/>
</dbReference>
<gene>
    <name evidence="2" type="ORF">ADUPG1_003973</name>
</gene>
<dbReference type="PANTHER" id="PTHR21178">
    <property type="entry name" value="CILIA- AND FLAGELLA-ASSOCIATED PROTEIN 61"/>
    <property type="match status" value="1"/>
</dbReference>
<accession>A0ABQ5JRB7</accession>
<dbReference type="Pfam" id="PF16092">
    <property type="entry name" value="CFAP61_N"/>
    <property type="match status" value="1"/>
</dbReference>
<dbReference type="Proteomes" id="UP001057375">
    <property type="component" value="Unassembled WGS sequence"/>
</dbReference>
<sequence length="439" mass="48983">MDFDITRIDEKHIESLEKLIKEHSLAAFEGSHLSIEFLRQNCLLSLGLVDGADNVVAALFLSDNTPIFQPQSDQKMILDKEAAGPPDPNNWGEWIAKYYPEELINERNSVFVNYFVTSPIHEPDSVELLRTAFSTMPHIDNILLLLPPGRHEINPSFELLCKPCGSAKLSATHAPINKKNSFELYCIYRDVCLPKVTIRAAKVEDNDDILPLFEMYAPEQLEGVRKYGVAQLVHAHERDENITVLVAEVDGTGPGGKDVVGCVVAVNQLDLRDVSHFHICEEFNYFIPQSYLKTSMTKAGHSPMPGGMGSHFGGGGMMYEDEFAIEHDFNDPRMGGGFPMSSVDGMSQVPLTSALSIAQSEVVPQDETTAFNILLYVMNPEYESEASVFIPPLFASFPHKRHCVITQTRNKVKEQNPFLDLFCAVQPRIFSPDVLYVAC</sequence>
<organism evidence="2 3">
    <name type="scientific">Aduncisulcus paluster</name>
    <dbReference type="NCBI Taxonomy" id="2918883"/>
    <lineage>
        <taxon>Eukaryota</taxon>
        <taxon>Metamonada</taxon>
        <taxon>Carpediemonas-like organisms</taxon>
        <taxon>Aduncisulcus</taxon>
    </lineage>
</organism>
<proteinExistence type="predicted"/>
<evidence type="ECO:0000259" key="1">
    <source>
        <dbReference type="Pfam" id="PF16092"/>
    </source>
</evidence>
<reference evidence="2" key="1">
    <citation type="submission" date="2022-03" db="EMBL/GenBank/DDBJ databases">
        <title>Draft genome sequence of Aduncisulcus paluster, a free-living microaerophilic Fornicata.</title>
        <authorList>
            <person name="Yuyama I."/>
            <person name="Kume K."/>
            <person name="Tamura T."/>
            <person name="Inagaki Y."/>
            <person name="Hashimoto T."/>
        </authorList>
    </citation>
    <scope>NUCLEOTIDE SEQUENCE</scope>
    <source>
        <strain evidence="2">NY0171</strain>
    </source>
</reference>
<protein>
    <submittedName>
        <fullName evidence="2">Cilia- and flagella-associated protein 61 like protein</fullName>
    </submittedName>
</protein>
<keyword evidence="3" id="KW-1185">Reference proteome</keyword>
<dbReference type="PANTHER" id="PTHR21178:SF8">
    <property type="entry name" value="CILIA- AND FLAGELLA-ASSOCIATED PROTEIN 61"/>
    <property type="match status" value="1"/>
</dbReference>
<name>A0ABQ5JRB7_9EUKA</name>
<feature type="domain" description="Cilia- and flagella-associated protein 61 N-terminal" evidence="1">
    <location>
        <begin position="7"/>
        <end position="273"/>
    </location>
</feature>
<keyword evidence="2" id="KW-0966">Cell projection</keyword>
<dbReference type="InterPro" id="IPR038884">
    <property type="entry name" value="CFAP61"/>
</dbReference>
<dbReference type="InterPro" id="IPR032151">
    <property type="entry name" value="CFAP61_N"/>
</dbReference>
<comment type="caution">
    <text evidence="2">The sequence shown here is derived from an EMBL/GenBank/DDBJ whole genome shotgun (WGS) entry which is preliminary data.</text>
</comment>